<keyword evidence="5" id="KW-0819">tRNA processing</keyword>
<evidence type="ECO:0000256" key="1">
    <source>
        <dbReference type="ARBA" id="ARBA00001946"/>
    </source>
</evidence>
<evidence type="ECO:0000313" key="13">
    <source>
        <dbReference type="EMBL" id="PWA94478.1"/>
    </source>
</evidence>
<sequence>MANSKYAYVRDHESKDTLESGCFIVLRVHCSNFKRFTKVHGFEKPFDERAAKLMNSCAMAVFEEFKEIVYGYGQSDEYSFVLEKNTQLFERRDRFSEFNEFEKPNDLKALNLMNSCASSMCKDFPDIILAYGFGHEYNFIFRKETDVYTRRTSKLVSVIVSSFTSLYRIKWIEFFPNKDMRSGALFEGEVLCLKETSDIQAYLAFKQQECDEKNLTNTCFWKLVESGKSEQEAHEILEELEKGKERLGKNEILFQQFGINYNDLPDMFRQGSCVLKTIVNDRRKVITVHTEDIASATFLNCYSIVSKELTDLEENASRIGEKHLNLCWVEKKMEQDHWIVVRIDGCRFSRFTKVHGFEKPFDERAAKLMNSCAMAVFEEFKEIVYGYGQSDEYSFVLEKNTQLFERRDSKLVSAICSSFTDAYVKKWKECFPKKDLQYAPRFDGRAVCYESYKLIRDYLAWRQVDCHMNTRFNTCFYARIHSGESTKTAQRNLQGTLTKERYKMLSQEFGIEYNQLPLMFRNGSSIFWDDKVKGDKWSEETSGGIPKYNSRWLLGRTPTNT</sequence>
<comment type="similarity">
    <text evidence="2">Belongs to the tRNA(His) guanylyltransferase family.</text>
</comment>
<feature type="domain" description="tRNAHis guanylyltransferase catalytic" evidence="11">
    <location>
        <begin position="94"/>
        <end position="193"/>
    </location>
</feature>
<dbReference type="InterPro" id="IPR024956">
    <property type="entry name" value="tRNAHis_GuaTrfase_cat"/>
</dbReference>
<evidence type="ECO:0000256" key="9">
    <source>
        <dbReference type="ARBA" id="ARBA00022842"/>
    </source>
</evidence>
<accession>A0A2U1Q8Z6</accession>
<keyword evidence="14" id="KW-1185">Reference proteome</keyword>
<dbReference type="PANTHER" id="PTHR12729:SF6">
    <property type="entry name" value="TRNA(HIS) GUANYLYLTRANSFERASE-RELATED"/>
    <property type="match status" value="1"/>
</dbReference>
<keyword evidence="10" id="KW-0342">GTP-binding</keyword>
<evidence type="ECO:0000256" key="8">
    <source>
        <dbReference type="ARBA" id="ARBA00022741"/>
    </source>
</evidence>
<evidence type="ECO:0000259" key="11">
    <source>
        <dbReference type="Pfam" id="PF04446"/>
    </source>
</evidence>
<reference evidence="13 14" key="1">
    <citation type="journal article" date="2018" name="Mol. Plant">
        <title>The genome of Artemisia annua provides insight into the evolution of Asteraceae family and artemisinin biosynthesis.</title>
        <authorList>
            <person name="Shen Q."/>
            <person name="Zhang L."/>
            <person name="Liao Z."/>
            <person name="Wang S."/>
            <person name="Yan T."/>
            <person name="Shi P."/>
            <person name="Liu M."/>
            <person name="Fu X."/>
            <person name="Pan Q."/>
            <person name="Wang Y."/>
            <person name="Lv Z."/>
            <person name="Lu X."/>
            <person name="Zhang F."/>
            <person name="Jiang W."/>
            <person name="Ma Y."/>
            <person name="Chen M."/>
            <person name="Hao X."/>
            <person name="Li L."/>
            <person name="Tang Y."/>
            <person name="Lv G."/>
            <person name="Zhou Y."/>
            <person name="Sun X."/>
            <person name="Brodelius P.E."/>
            <person name="Rose J.K.C."/>
            <person name="Tang K."/>
        </authorList>
    </citation>
    <scope>NUCLEOTIDE SEQUENCE [LARGE SCALE GENOMIC DNA]</scope>
    <source>
        <strain evidence="14">cv. Huhao1</strain>
        <tissue evidence="13">Leaf</tissue>
    </source>
</reference>
<dbReference type="OrthoDB" id="62560at2759"/>
<keyword evidence="4 13" id="KW-0808">Transferase</keyword>
<evidence type="ECO:0000256" key="4">
    <source>
        <dbReference type="ARBA" id="ARBA00022679"/>
    </source>
</evidence>
<evidence type="ECO:0000256" key="7">
    <source>
        <dbReference type="ARBA" id="ARBA00022723"/>
    </source>
</evidence>
<feature type="domain" description="tRNAHis guanylyltransferase catalytic" evidence="11">
    <location>
        <begin position="330"/>
        <end position="449"/>
    </location>
</feature>
<evidence type="ECO:0000256" key="5">
    <source>
        <dbReference type="ARBA" id="ARBA00022694"/>
    </source>
</evidence>
<comment type="cofactor">
    <cofactor evidence="1">
        <name>Mg(2+)</name>
        <dbReference type="ChEBI" id="CHEBI:18420"/>
    </cofactor>
</comment>
<dbReference type="InterPro" id="IPR007537">
    <property type="entry name" value="tRNAHis_GuaTrfase_Thg1"/>
</dbReference>
<evidence type="ECO:0000256" key="2">
    <source>
        <dbReference type="ARBA" id="ARBA00010113"/>
    </source>
</evidence>
<keyword evidence="6 13" id="KW-0548">Nucleotidyltransferase</keyword>
<evidence type="ECO:0000256" key="3">
    <source>
        <dbReference type="ARBA" id="ARBA00012511"/>
    </source>
</evidence>
<dbReference type="GO" id="GO:0006400">
    <property type="term" value="P:tRNA modification"/>
    <property type="evidence" value="ECO:0007669"/>
    <property type="project" value="InterPro"/>
</dbReference>
<gene>
    <name evidence="13" type="ORF">CTI12_AA060170</name>
</gene>
<dbReference type="PANTHER" id="PTHR12729">
    <property type="entry name" value="TRNA(HIS) GUANYLYLTRANSFERASE-RELATED"/>
    <property type="match status" value="1"/>
</dbReference>
<dbReference type="Gene3D" id="3.30.70.3000">
    <property type="match status" value="3"/>
</dbReference>
<dbReference type="STRING" id="35608.A0A2U1Q8Z6"/>
<dbReference type="AlphaFoldDB" id="A0A2U1Q8Z6"/>
<dbReference type="GO" id="GO:0000287">
    <property type="term" value="F:magnesium ion binding"/>
    <property type="evidence" value="ECO:0007669"/>
    <property type="project" value="InterPro"/>
</dbReference>
<protein>
    <recommendedName>
        <fullName evidence="3">tRNA(His) guanylyltransferase</fullName>
        <ecNumber evidence="3">2.7.7.79</ecNumber>
    </recommendedName>
</protein>
<dbReference type="InterPro" id="IPR038469">
    <property type="entry name" value="tRNAHis_GuaTrfase_Thg1_sf"/>
</dbReference>
<dbReference type="Pfam" id="PF04446">
    <property type="entry name" value="Thg1"/>
    <property type="match status" value="3"/>
</dbReference>
<keyword evidence="8" id="KW-0547">Nucleotide-binding</keyword>
<dbReference type="EMBL" id="PKPP01000312">
    <property type="protein sequence ID" value="PWA94478.1"/>
    <property type="molecule type" value="Genomic_DNA"/>
</dbReference>
<proteinExistence type="inferred from homology"/>
<evidence type="ECO:0000256" key="10">
    <source>
        <dbReference type="ARBA" id="ARBA00023134"/>
    </source>
</evidence>
<name>A0A2U1Q8Z6_ARTAN</name>
<dbReference type="GO" id="GO:0005525">
    <property type="term" value="F:GTP binding"/>
    <property type="evidence" value="ECO:0007669"/>
    <property type="project" value="UniProtKB-KW"/>
</dbReference>
<dbReference type="InterPro" id="IPR025845">
    <property type="entry name" value="Thg1_C_dom"/>
</dbReference>
<feature type="domain" description="Thg1 C-terminal" evidence="12">
    <location>
        <begin position="199"/>
        <end position="283"/>
    </location>
</feature>
<keyword evidence="9" id="KW-0460">Magnesium</keyword>
<feature type="domain" description="tRNAHis guanylyltransferase catalytic" evidence="11">
    <location>
        <begin position="6"/>
        <end position="93"/>
    </location>
</feature>
<dbReference type="Proteomes" id="UP000245207">
    <property type="component" value="Unassembled WGS sequence"/>
</dbReference>
<comment type="caution">
    <text evidence="13">The sequence shown here is derived from an EMBL/GenBank/DDBJ whole genome shotgun (WGS) entry which is preliminary data.</text>
</comment>
<feature type="domain" description="Thg1 C-terminal" evidence="12">
    <location>
        <begin position="454"/>
        <end position="534"/>
    </location>
</feature>
<dbReference type="GO" id="GO:0008193">
    <property type="term" value="F:tRNA guanylyltransferase activity"/>
    <property type="evidence" value="ECO:0007669"/>
    <property type="project" value="UniProtKB-EC"/>
</dbReference>
<evidence type="ECO:0000256" key="6">
    <source>
        <dbReference type="ARBA" id="ARBA00022695"/>
    </source>
</evidence>
<evidence type="ECO:0000259" key="12">
    <source>
        <dbReference type="Pfam" id="PF14413"/>
    </source>
</evidence>
<dbReference type="EC" id="2.7.7.79" evidence="3"/>
<keyword evidence="7" id="KW-0479">Metal-binding</keyword>
<evidence type="ECO:0000313" key="14">
    <source>
        <dbReference type="Proteomes" id="UP000245207"/>
    </source>
</evidence>
<dbReference type="Pfam" id="PF14413">
    <property type="entry name" value="Thg1C"/>
    <property type="match status" value="2"/>
</dbReference>
<organism evidence="13 14">
    <name type="scientific">Artemisia annua</name>
    <name type="common">Sweet wormwood</name>
    <dbReference type="NCBI Taxonomy" id="35608"/>
    <lineage>
        <taxon>Eukaryota</taxon>
        <taxon>Viridiplantae</taxon>
        <taxon>Streptophyta</taxon>
        <taxon>Embryophyta</taxon>
        <taxon>Tracheophyta</taxon>
        <taxon>Spermatophyta</taxon>
        <taxon>Magnoliopsida</taxon>
        <taxon>eudicotyledons</taxon>
        <taxon>Gunneridae</taxon>
        <taxon>Pentapetalae</taxon>
        <taxon>asterids</taxon>
        <taxon>campanulids</taxon>
        <taxon>Asterales</taxon>
        <taxon>Asteraceae</taxon>
        <taxon>Asteroideae</taxon>
        <taxon>Anthemideae</taxon>
        <taxon>Artemisiinae</taxon>
        <taxon>Artemisia</taxon>
    </lineage>
</organism>